<sequence length="104" mass="11933">MNIFFLSSQHPLRKSWNVISEPFASNEVVKCCQRKAILAAHFTGVPMHNFESSRPNCRRFHPPPTPTLGCLNAGQKKKKELSPPSLLRPTRVFWKSELNFLPLF</sequence>
<dbReference type="EMBL" id="BPLQ01006674">
    <property type="protein sequence ID" value="GIY24373.1"/>
    <property type="molecule type" value="Genomic_DNA"/>
</dbReference>
<reference evidence="1 2" key="1">
    <citation type="submission" date="2021-06" db="EMBL/GenBank/DDBJ databases">
        <title>Caerostris darwini draft genome.</title>
        <authorList>
            <person name="Kono N."/>
            <person name="Arakawa K."/>
        </authorList>
    </citation>
    <scope>NUCLEOTIDE SEQUENCE [LARGE SCALE GENOMIC DNA]</scope>
</reference>
<dbReference type="AlphaFoldDB" id="A0AAV4RR31"/>
<protein>
    <submittedName>
        <fullName evidence="1">Uncharacterized protein</fullName>
    </submittedName>
</protein>
<accession>A0AAV4RR31</accession>
<evidence type="ECO:0000313" key="2">
    <source>
        <dbReference type="Proteomes" id="UP001054837"/>
    </source>
</evidence>
<evidence type="ECO:0000313" key="1">
    <source>
        <dbReference type="EMBL" id="GIY24373.1"/>
    </source>
</evidence>
<keyword evidence="2" id="KW-1185">Reference proteome</keyword>
<dbReference type="Proteomes" id="UP001054837">
    <property type="component" value="Unassembled WGS sequence"/>
</dbReference>
<proteinExistence type="predicted"/>
<organism evidence="1 2">
    <name type="scientific">Caerostris darwini</name>
    <dbReference type="NCBI Taxonomy" id="1538125"/>
    <lineage>
        <taxon>Eukaryota</taxon>
        <taxon>Metazoa</taxon>
        <taxon>Ecdysozoa</taxon>
        <taxon>Arthropoda</taxon>
        <taxon>Chelicerata</taxon>
        <taxon>Arachnida</taxon>
        <taxon>Araneae</taxon>
        <taxon>Araneomorphae</taxon>
        <taxon>Entelegynae</taxon>
        <taxon>Araneoidea</taxon>
        <taxon>Araneidae</taxon>
        <taxon>Caerostris</taxon>
    </lineage>
</organism>
<comment type="caution">
    <text evidence="1">The sequence shown here is derived from an EMBL/GenBank/DDBJ whole genome shotgun (WGS) entry which is preliminary data.</text>
</comment>
<gene>
    <name evidence="1" type="ORF">CDAR_119231</name>
</gene>
<name>A0AAV4RR31_9ARAC</name>